<proteinExistence type="predicted"/>
<dbReference type="Gene3D" id="1.20.5.340">
    <property type="match status" value="1"/>
</dbReference>
<evidence type="ECO:0000313" key="1">
    <source>
        <dbReference type="EMBL" id="RKP04836.1"/>
    </source>
</evidence>
<accession>A0A4P9XGR4</accession>
<keyword evidence="2" id="KW-1185">Reference proteome</keyword>
<evidence type="ECO:0000313" key="2">
    <source>
        <dbReference type="Proteomes" id="UP000271241"/>
    </source>
</evidence>
<dbReference type="Proteomes" id="UP000271241">
    <property type="component" value="Unassembled WGS sequence"/>
</dbReference>
<protein>
    <submittedName>
        <fullName evidence="1">Uncharacterized protein</fullName>
    </submittedName>
</protein>
<sequence>MMLAERKKALDEFQKTTQACILRDAAWRFKDERNKLKHSILKVFTQMCVSQRVQSEAEKAKADIALAAKIWEENTHKVNVDSVKRTVQSGYRDIQQSNQDIVTQLTRRISTLETSITGLNTLVQSQGTKFDQLESDMQPVLERAKRGYY</sequence>
<dbReference type="AlphaFoldDB" id="A0A4P9XGR4"/>
<organism evidence="1 2">
    <name type="scientific">Thamnocephalis sphaerospora</name>
    <dbReference type="NCBI Taxonomy" id="78915"/>
    <lineage>
        <taxon>Eukaryota</taxon>
        <taxon>Fungi</taxon>
        <taxon>Fungi incertae sedis</taxon>
        <taxon>Zoopagomycota</taxon>
        <taxon>Zoopagomycotina</taxon>
        <taxon>Zoopagomycetes</taxon>
        <taxon>Zoopagales</taxon>
        <taxon>Sigmoideomycetaceae</taxon>
        <taxon>Thamnocephalis</taxon>
    </lineage>
</organism>
<dbReference type="EMBL" id="KZ993419">
    <property type="protein sequence ID" value="RKP04836.1"/>
    <property type="molecule type" value="Genomic_DNA"/>
</dbReference>
<reference evidence="2" key="1">
    <citation type="journal article" date="2018" name="Nat. Microbiol.">
        <title>Leveraging single-cell genomics to expand the fungal tree of life.</title>
        <authorList>
            <person name="Ahrendt S.R."/>
            <person name="Quandt C.A."/>
            <person name="Ciobanu D."/>
            <person name="Clum A."/>
            <person name="Salamov A."/>
            <person name="Andreopoulos B."/>
            <person name="Cheng J.F."/>
            <person name="Woyke T."/>
            <person name="Pelin A."/>
            <person name="Henrissat B."/>
            <person name="Reynolds N.K."/>
            <person name="Benny G.L."/>
            <person name="Smith M.E."/>
            <person name="James T.Y."/>
            <person name="Grigoriev I.V."/>
        </authorList>
    </citation>
    <scope>NUCLEOTIDE SEQUENCE [LARGE SCALE GENOMIC DNA]</scope>
    <source>
        <strain evidence="2">RSA 1356</strain>
    </source>
</reference>
<gene>
    <name evidence="1" type="ORF">THASP1DRAFT_33354</name>
</gene>
<name>A0A4P9XGR4_9FUNG</name>